<keyword evidence="2 5" id="KW-0645">Protease</keyword>
<evidence type="ECO:0000256" key="6">
    <source>
        <dbReference type="RuleBase" id="RU003355"/>
    </source>
</evidence>
<keyword evidence="4 5" id="KW-0720">Serine protease</keyword>
<dbReference type="PANTHER" id="PTHR43806:SF11">
    <property type="entry name" value="CEREVISIN-RELATED"/>
    <property type="match status" value="1"/>
</dbReference>
<evidence type="ECO:0000256" key="4">
    <source>
        <dbReference type="ARBA" id="ARBA00022825"/>
    </source>
</evidence>
<dbReference type="RefSeq" id="XP_062754577.1">
    <property type="nucleotide sequence ID" value="XM_062900936.1"/>
</dbReference>
<gene>
    <name evidence="10" type="ORF">Triagg1_6324</name>
</gene>
<accession>A0AAE1IAV8</accession>
<feature type="compositionally biased region" description="Polar residues" evidence="7">
    <location>
        <begin position="358"/>
        <end position="373"/>
    </location>
</feature>
<proteinExistence type="inferred from homology"/>
<dbReference type="PRINTS" id="PR00723">
    <property type="entry name" value="SUBTILISIN"/>
</dbReference>
<comment type="caution">
    <text evidence="10">The sequence shown here is derived from an EMBL/GenBank/DDBJ whole genome shotgun (WGS) entry which is preliminary data.</text>
</comment>
<evidence type="ECO:0000313" key="10">
    <source>
        <dbReference type="EMBL" id="KAK4070957.1"/>
    </source>
</evidence>
<dbReference type="AlphaFoldDB" id="A0AAE1IAV8"/>
<evidence type="ECO:0000259" key="8">
    <source>
        <dbReference type="Pfam" id="PF00082"/>
    </source>
</evidence>
<keyword evidence="3 5" id="KW-0378">Hydrolase</keyword>
<organism evidence="10 11">
    <name type="scientific">Trichoderma aggressivum f. europaeum</name>
    <dbReference type="NCBI Taxonomy" id="173218"/>
    <lineage>
        <taxon>Eukaryota</taxon>
        <taxon>Fungi</taxon>
        <taxon>Dikarya</taxon>
        <taxon>Ascomycota</taxon>
        <taxon>Pezizomycotina</taxon>
        <taxon>Sordariomycetes</taxon>
        <taxon>Hypocreomycetidae</taxon>
        <taxon>Hypocreales</taxon>
        <taxon>Hypocreaceae</taxon>
        <taxon>Trichoderma</taxon>
    </lineage>
</organism>
<evidence type="ECO:0000256" key="2">
    <source>
        <dbReference type="ARBA" id="ARBA00022670"/>
    </source>
</evidence>
<dbReference type="GeneID" id="87920841"/>
<evidence type="ECO:0000256" key="3">
    <source>
        <dbReference type="ARBA" id="ARBA00022801"/>
    </source>
</evidence>
<dbReference type="SUPFAM" id="SSF52743">
    <property type="entry name" value="Subtilisin-like"/>
    <property type="match status" value="1"/>
</dbReference>
<evidence type="ECO:0000259" key="9">
    <source>
        <dbReference type="Pfam" id="PF24476"/>
    </source>
</evidence>
<dbReference type="EMBL" id="JAWRVG010000025">
    <property type="protein sequence ID" value="KAK4070957.1"/>
    <property type="molecule type" value="Genomic_DNA"/>
</dbReference>
<dbReference type="PROSITE" id="PS00136">
    <property type="entry name" value="SUBTILASE_ASP"/>
    <property type="match status" value="1"/>
</dbReference>
<comment type="similarity">
    <text evidence="1 5 6">Belongs to the peptidase S8 family.</text>
</comment>
<dbReference type="GO" id="GO:0004252">
    <property type="term" value="F:serine-type endopeptidase activity"/>
    <property type="evidence" value="ECO:0007669"/>
    <property type="project" value="UniProtKB-UniRule"/>
</dbReference>
<feature type="domain" description="DUF7580" evidence="9">
    <location>
        <begin position="219"/>
        <end position="327"/>
    </location>
</feature>
<dbReference type="InterPro" id="IPR050131">
    <property type="entry name" value="Peptidase_S8_subtilisin-like"/>
</dbReference>
<dbReference type="InterPro" id="IPR023827">
    <property type="entry name" value="Peptidase_S8_Asp-AS"/>
</dbReference>
<feature type="active site" description="Charge relay system" evidence="5">
    <location>
        <position position="495"/>
    </location>
</feature>
<dbReference type="PANTHER" id="PTHR43806">
    <property type="entry name" value="PEPTIDASE S8"/>
    <property type="match status" value="1"/>
</dbReference>
<dbReference type="PROSITE" id="PS00138">
    <property type="entry name" value="SUBTILASE_SER"/>
    <property type="match status" value="1"/>
</dbReference>
<feature type="region of interest" description="Disordered" evidence="7">
    <location>
        <begin position="326"/>
        <end position="443"/>
    </location>
</feature>
<evidence type="ECO:0000256" key="1">
    <source>
        <dbReference type="ARBA" id="ARBA00011073"/>
    </source>
</evidence>
<evidence type="ECO:0000256" key="5">
    <source>
        <dbReference type="PROSITE-ProRule" id="PRU01240"/>
    </source>
</evidence>
<dbReference type="InterPro" id="IPR056002">
    <property type="entry name" value="DUF7580"/>
</dbReference>
<feature type="compositionally biased region" description="Basic and acidic residues" evidence="7">
    <location>
        <begin position="386"/>
        <end position="424"/>
    </location>
</feature>
<dbReference type="InterPro" id="IPR015500">
    <property type="entry name" value="Peptidase_S8_subtilisin-rel"/>
</dbReference>
<dbReference type="CDD" id="cd00306">
    <property type="entry name" value="Peptidases_S8_S53"/>
    <property type="match status" value="1"/>
</dbReference>
<feature type="domain" description="Peptidase S8/S53" evidence="8">
    <location>
        <begin position="488"/>
        <end position="746"/>
    </location>
</feature>
<dbReference type="Pfam" id="PF00082">
    <property type="entry name" value="Peptidase_S8"/>
    <property type="match status" value="1"/>
</dbReference>
<evidence type="ECO:0008006" key="12">
    <source>
        <dbReference type="Google" id="ProtNLM"/>
    </source>
</evidence>
<dbReference type="Pfam" id="PF24476">
    <property type="entry name" value="DUF7580"/>
    <property type="match status" value="1"/>
</dbReference>
<dbReference type="InterPro" id="IPR036852">
    <property type="entry name" value="Peptidase_S8/S53_dom_sf"/>
</dbReference>
<feature type="active site" description="Charge relay system" evidence="5">
    <location>
        <position position="727"/>
    </location>
</feature>
<dbReference type="InterPro" id="IPR023828">
    <property type="entry name" value="Peptidase_S8_Ser-AS"/>
</dbReference>
<dbReference type="Proteomes" id="UP001273209">
    <property type="component" value="Unassembled WGS sequence"/>
</dbReference>
<sequence length="830" mass="94100">MNREDIRCDHLSNIRASADILVTSLKRIQNDGDAESFESHIYQLADCLEEIFSRQVIRISKVDVSKYPRLYAVQKIASTSDDWKSNTRDFFDAWTLEDSASWNKLRGNLERLTDELHPYGGNLDMIDRLDYAKAPQEPGKETHDFISRALGAVLCRCHVKSERELMWLLGSCQNETLMPELGCLCILASRDEAFMQWYELLMHEPSMDQRVVKSTTLRQSEETIDLSLQFHSHPSILELGVILLEIQLGKRLQTFFTDNRDLTSPNKLYCSAWKVYRDEELKITSLPCRDAIRACLSPDIFEGQNDVHEARTLLFEKVIRPLEEELLESLPRPDPNNLEGKTTRRPLSGKTSKRGPTYSGSNFQYREINSTPPFQDVKASQAPRGRNTDVKSSEAFSDKRRSEGRDTIQGKRVKWGDEPSERSSNKSKANPLNGKCDKTTNPITMLSDAREHVRDKGAISDWTKWFKNFTSFRRQILPYPVDPKNQQRVRVTVIDTGIDGSHPFIMSKRWVSVDENASEPLFYDFAESDPVREKHDPIDQDGHGTFIAGILLQIAPDIELSVARIGVTRESIQHDAQVGDKIYRAIKHAIHIWETDIISMSFGSEEISYKIRDAINEALKRNIILLAAAGNSGNYASTPYPAKEDGVFKIFAADTSGFAAKFSPPVDDSSSHNSYFILGSGVMSTWPLGLQEQAQADGLDVFCHSPEDEHDHSKHKCDVRAIMSGTSFATPIAAALVAIIYQFYDANESEIKLREDSTGSFKSPQAIRAIFSKMSTRSDQAPYSFLVPDRGRDSYFWFRRQGYTGLNNEGQTPIEFFSKRLSDILYSAEI</sequence>
<protein>
    <recommendedName>
        <fullName evidence="12">Peptidase S8/S53 domain-containing protein</fullName>
    </recommendedName>
</protein>
<feature type="active site" description="Charge relay system" evidence="5">
    <location>
        <position position="543"/>
    </location>
</feature>
<name>A0AAE1IAV8_9HYPO</name>
<reference evidence="10" key="1">
    <citation type="submission" date="2023-11" db="EMBL/GenBank/DDBJ databases">
        <title>The genome sequences of three competitors of mushroom-forming fungi.</title>
        <authorList>
            <person name="Beijen E."/>
            <person name="Ohm R.A."/>
        </authorList>
    </citation>
    <scope>NUCLEOTIDE SEQUENCE</scope>
    <source>
        <strain evidence="10">CBS 100526</strain>
    </source>
</reference>
<dbReference type="PROSITE" id="PS51892">
    <property type="entry name" value="SUBTILASE"/>
    <property type="match status" value="1"/>
</dbReference>
<evidence type="ECO:0000256" key="7">
    <source>
        <dbReference type="SAM" id="MobiDB-lite"/>
    </source>
</evidence>
<dbReference type="Gene3D" id="3.40.50.200">
    <property type="entry name" value="Peptidase S8/S53 domain"/>
    <property type="match status" value="1"/>
</dbReference>
<keyword evidence="11" id="KW-1185">Reference proteome</keyword>
<dbReference type="InterPro" id="IPR000209">
    <property type="entry name" value="Peptidase_S8/S53_dom"/>
</dbReference>
<evidence type="ECO:0000313" key="11">
    <source>
        <dbReference type="Proteomes" id="UP001273209"/>
    </source>
</evidence>
<dbReference type="GO" id="GO:0006508">
    <property type="term" value="P:proteolysis"/>
    <property type="evidence" value="ECO:0007669"/>
    <property type="project" value="UniProtKB-KW"/>
</dbReference>